<keyword evidence="2" id="KW-0238">DNA-binding</keyword>
<name>A0A2P5AGN4_PARAD</name>
<dbReference type="PROSITE" id="PS50090">
    <property type="entry name" value="MYB_LIKE"/>
    <property type="match status" value="1"/>
</dbReference>
<dbReference type="GO" id="GO:0030154">
    <property type="term" value="P:cell differentiation"/>
    <property type="evidence" value="ECO:0007669"/>
    <property type="project" value="TreeGrafter"/>
</dbReference>
<evidence type="ECO:0000259" key="5">
    <source>
        <dbReference type="PROSITE" id="PS50090"/>
    </source>
</evidence>
<reference evidence="8" key="1">
    <citation type="submission" date="2016-06" db="EMBL/GenBank/DDBJ databases">
        <title>Parallel loss of symbiosis genes in relatives of nitrogen-fixing non-legume Parasponia.</title>
        <authorList>
            <person name="Van Velzen R."/>
            <person name="Holmer R."/>
            <person name="Bu F."/>
            <person name="Rutten L."/>
            <person name="Van Zeijl A."/>
            <person name="Liu W."/>
            <person name="Santuari L."/>
            <person name="Cao Q."/>
            <person name="Sharma T."/>
            <person name="Shen D."/>
            <person name="Roswanjaya Y."/>
            <person name="Wardhani T."/>
            <person name="Kalhor M.S."/>
            <person name="Jansen J."/>
            <person name="Van den Hoogen J."/>
            <person name="Gungor B."/>
            <person name="Hartog M."/>
            <person name="Hontelez J."/>
            <person name="Verver J."/>
            <person name="Yang W.-C."/>
            <person name="Schijlen E."/>
            <person name="Repin R."/>
            <person name="Schilthuizen M."/>
            <person name="Schranz E."/>
            <person name="Heidstra R."/>
            <person name="Miyata K."/>
            <person name="Fedorova E."/>
            <person name="Kohlen W."/>
            <person name="Bisseling T."/>
            <person name="Smit S."/>
            <person name="Geurts R."/>
        </authorList>
    </citation>
    <scope>NUCLEOTIDE SEQUENCE [LARGE SCALE GENOMIC DNA]</scope>
    <source>
        <strain evidence="8">cv. WU1-14</strain>
    </source>
</reference>
<comment type="subcellular location">
    <subcellularLocation>
        <location evidence="1">Nucleus</location>
    </subcellularLocation>
</comment>
<dbReference type="InterPro" id="IPR017930">
    <property type="entry name" value="Myb_dom"/>
</dbReference>
<dbReference type="InterPro" id="IPR009057">
    <property type="entry name" value="Homeodomain-like_sf"/>
</dbReference>
<keyword evidence="3" id="KW-0539">Nucleus</keyword>
<dbReference type="AlphaFoldDB" id="A0A2P5AGN4"/>
<dbReference type="Pfam" id="PF00249">
    <property type="entry name" value="Myb_DNA-binding"/>
    <property type="match status" value="1"/>
</dbReference>
<evidence type="ECO:0000313" key="7">
    <source>
        <dbReference type="EMBL" id="PON35684.1"/>
    </source>
</evidence>
<protein>
    <submittedName>
        <fullName evidence="7">Octamer-binding transcription factor</fullName>
    </submittedName>
</protein>
<dbReference type="EMBL" id="JXTB01000601">
    <property type="protein sequence ID" value="PON35684.1"/>
    <property type="molecule type" value="Genomic_DNA"/>
</dbReference>
<dbReference type="OrthoDB" id="2143914at2759"/>
<sequence>MAKDNGDTFLKEQRKKELSILSSIISYVQGSRDVLKSCRLRWLNYRRPGIKRGNFGPEEEDVISKLHKLLGNRWAFIAGYLPGRTDNEIKNYWHTKLSKLKPKPSSSAPAESNNAPKPSPTNESSEEPNLTKKQHQICKPQTH</sequence>
<evidence type="ECO:0000259" key="6">
    <source>
        <dbReference type="PROSITE" id="PS51294"/>
    </source>
</evidence>
<dbReference type="SMART" id="SM00717">
    <property type="entry name" value="SANT"/>
    <property type="match status" value="1"/>
</dbReference>
<dbReference type="InterPro" id="IPR015495">
    <property type="entry name" value="Myb_TF_plants"/>
</dbReference>
<evidence type="ECO:0000256" key="1">
    <source>
        <dbReference type="ARBA" id="ARBA00004123"/>
    </source>
</evidence>
<dbReference type="InterPro" id="IPR001005">
    <property type="entry name" value="SANT/Myb"/>
</dbReference>
<accession>A0A2P5AGN4</accession>
<comment type="caution">
    <text evidence="7">The sequence shown here is derived from an EMBL/GenBank/DDBJ whole genome shotgun (WGS) entry which is preliminary data.</text>
</comment>
<dbReference type="Gene3D" id="1.10.10.60">
    <property type="entry name" value="Homeodomain-like"/>
    <property type="match status" value="1"/>
</dbReference>
<dbReference type="GO" id="GO:0000976">
    <property type="term" value="F:transcription cis-regulatory region binding"/>
    <property type="evidence" value="ECO:0007669"/>
    <property type="project" value="TreeGrafter"/>
</dbReference>
<gene>
    <name evidence="7" type="ORF">PanWU01x14_334220</name>
</gene>
<dbReference type="GO" id="GO:0005634">
    <property type="term" value="C:nucleus"/>
    <property type="evidence" value="ECO:0007669"/>
    <property type="project" value="UniProtKB-SubCell"/>
</dbReference>
<dbReference type="PANTHER" id="PTHR47998:SF68">
    <property type="entry name" value="MYB TRANSCRIPTION FACTOR"/>
    <property type="match status" value="1"/>
</dbReference>
<evidence type="ECO:0000256" key="4">
    <source>
        <dbReference type="SAM" id="MobiDB-lite"/>
    </source>
</evidence>
<feature type="domain" description="HTH myb-type" evidence="6">
    <location>
        <begin position="47"/>
        <end position="101"/>
    </location>
</feature>
<dbReference type="Proteomes" id="UP000237105">
    <property type="component" value="Unassembled WGS sequence"/>
</dbReference>
<feature type="compositionally biased region" description="Low complexity" evidence="4">
    <location>
        <begin position="103"/>
        <end position="116"/>
    </location>
</feature>
<feature type="region of interest" description="Disordered" evidence="4">
    <location>
        <begin position="99"/>
        <end position="143"/>
    </location>
</feature>
<organism evidence="7 8">
    <name type="scientific">Parasponia andersonii</name>
    <name type="common">Sponia andersonii</name>
    <dbReference type="NCBI Taxonomy" id="3476"/>
    <lineage>
        <taxon>Eukaryota</taxon>
        <taxon>Viridiplantae</taxon>
        <taxon>Streptophyta</taxon>
        <taxon>Embryophyta</taxon>
        <taxon>Tracheophyta</taxon>
        <taxon>Spermatophyta</taxon>
        <taxon>Magnoliopsida</taxon>
        <taxon>eudicotyledons</taxon>
        <taxon>Gunneridae</taxon>
        <taxon>Pentapetalae</taxon>
        <taxon>rosids</taxon>
        <taxon>fabids</taxon>
        <taxon>Rosales</taxon>
        <taxon>Cannabaceae</taxon>
        <taxon>Parasponia</taxon>
    </lineage>
</organism>
<dbReference type="PROSITE" id="PS51294">
    <property type="entry name" value="HTH_MYB"/>
    <property type="match status" value="1"/>
</dbReference>
<evidence type="ECO:0000313" key="8">
    <source>
        <dbReference type="Proteomes" id="UP000237105"/>
    </source>
</evidence>
<dbReference type="PANTHER" id="PTHR47998">
    <property type="entry name" value="TRANSCRIPTION FACTOR MYB51-LIKE ISOFORM X1"/>
    <property type="match status" value="1"/>
</dbReference>
<proteinExistence type="predicted"/>
<keyword evidence="8" id="KW-1185">Reference proteome</keyword>
<dbReference type="GO" id="GO:0006355">
    <property type="term" value="P:regulation of DNA-templated transcription"/>
    <property type="evidence" value="ECO:0007669"/>
    <property type="project" value="TreeGrafter"/>
</dbReference>
<dbReference type="SUPFAM" id="SSF46689">
    <property type="entry name" value="Homeodomain-like"/>
    <property type="match status" value="1"/>
</dbReference>
<evidence type="ECO:0000256" key="2">
    <source>
        <dbReference type="ARBA" id="ARBA00023125"/>
    </source>
</evidence>
<evidence type="ECO:0000256" key="3">
    <source>
        <dbReference type="ARBA" id="ARBA00023242"/>
    </source>
</evidence>
<dbReference type="CDD" id="cd00167">
    <property type="entry name" value="SANT"/>
    <property type="match status" value="1"/>
</dbReference>
<feature type="compositionally biased region" description="Basic residues" evidence="4">
    <location>
        <begin position="132"/>
        <end position="143"/>
    </location>
</feature>
<feature type="domain" description="Myb-like" evidence="5">
    <location>
        <begin position="47"/>
        <end position="97"/>
    </location>
</feature>